<dbReference type="PANTHER" id="PTHR33112">
    <property type="entry name" value="DOMAIN PROTEIN, PUTATIVE-RELATED"/>
    <property type="match status" value="1"/>
</dbReference>
<dbReference type="EMBL" id="JAFJYH010000200">
    <property type="protein sequence ID" value="KAG4416024.1"/>
    <property type="molecule type" value="Genomic_DNA"/>
</dbReference>
<organism evidence="2 3">
    <name type="scientific">Cadophora malorum</name>
    <dbReference type="NCBI Taxonomy" id="108018"/>
    <lineage>
        <taxon>Eukaryota</taxon>
        <taxon>Fungi</taxon>
        <taxon>Dikarya</taxon>
        <taxon>Ascomycota</taxon>
        <taxon>Pezizomycotina</taxon>
        <taxon>Leotiomycetes</taxon>
        <taxon>Helotiales</taxon>
        <taxon>Ploettnerulaceae</taxon>
        <taxon>Cadophora</taxon>
    </lineage>
</organism>
<dbReference type="OrthoDB" id="5362512at2759"/>
<dbReference type="InterPro" id="IPR010730">
    <property type="entry name" value="HET"/>
</dbReference>
<sequence length="758" mass="87223">MAYYPETTYKALITPIPAKVNLENVNNYEAGKICEPCSRIVPDRRNLNKSGSSIKCDYERVDLYPDFPELKASAMSGCALCKLIGKAIRKSWAVRPMDEAGVGTLREDDGLWDDLFSKSWDRKVRIYQPTFFVEKVAHISESRTGIDNENLMVTALNLEFGPESTRVSQKSPRTYDRISQIISFKAFDSQDVQRSDHRLQRRLPSSRTLSPPNLQLINMWITECKEGHEKCWLEKSTWLPSRLLDVGPRDGSQLPRLIETMHSDDLGPYAALSHMWGSLIPLRTLQSNYQELKSGIPMWKLSKNFAQAVITTRELELKYLWIDSLCIIQDSATDWNKEAATMHQVYSHAEVTIVATSATSTHDGFLERNLSKVPATRLSYRIDNIPEPREETLILVPQDDVETGLWFGDVEGSAWNTRGWTMQERSLSTRSLHFCRNKLYFECRTCRLSEEGEPFHSPPQFEMWPRREVSRLALKPALDPDETYRKKLHDRWTGTVMRYCRRQLTKDFDKLLAIQSVAAEMSLRTADTYITFAGMWKEHLHFDLLWRALRDLSKPEKYRAPSWSWASMDGPINWTNDLLAMHQNHTSLQRLTFSVLDLGESGPGVEMPFMKVRALLVPIAFIVECDHDDRWIYGSRVLPYDICVRGTEVARDEGKEGIESLSLQEGPPKDASERLVKIAEAQLDLDDKDNLTKSQRKLFYLHVQHTCRSTGLIVEQEDENICLWIRVGVASIFGKSDYGMFCKDFFDQELAFQEVTLI</sequence>
<dbReference type="Pfam" id="PF06985">
    <property type="entry name" value="HET"/>
    <property type="match status" value="1"/>
</dbReference>
<name>A0A8H7W9F1_9HELO</name>
<reference evidence="2" key="1">
    <citation type="submission" date="2021-02" db="EMBL/GenBank/DDBJ databases">
        <title>Genome sequence Cadophora malorum strain M34.</title>
        <authorList>
            <person name="Stefanovic E."/>
            <person name="Vu D."/>
            <person name="Scully C."/>
            <person name="Dijksterhuis J."/>
            <person name="Roader J."/>
            <person name="Houbraken J."/>
        </authorList>
    </citation>
    <scope>NUCLEOTIDE SEQUENCE</scope>
    <source>
        <strain evidence="2">M34</strain>
    </source>
</reference>
<dbReference type="Proteomes" id="UP000664132">
    <property type="component" value="Unassembled WGS sequence"/>
</dbReference>
<keyword evidence="3" id="KW-1185">Reference proteome</keyword>
<accession>A0A8H7W9F1</accession>
<proteinExistence type="predicted"/>
<comment type="caution">
    <text evidence="2">The sequence shown here is derived from an EMBL/GenBank/DDBJ whole genome shotgun (WGS) entry which is preliminary data.</text>
</comment>
<dbReference type="PANTHER" id="PTHR33112:SF8">
    <property type="entry name" value="HETEROKARYON INCOMPATIBILITY DOMAIN-CONTAINING PROTEIN"/>
    <property type="match status" value="1"/>
</dbReference>
<evidence type="ECO:0000313" key="3">
    <source>
        <dbReference type="Proteomes" id="UP000664132"/>
    </source>
</evidence>
<evidence type="ECO:0000259" key="1">
    <source>
        <dbReference type="Pfam" id="PF06985"/>
    </source>
</evidence>
<gene>
    <name evidence="2" type="ORF">IFR04_010849</name>
</gene>
<protein>
    <recommendedName>
        <fullName evidence="1">Heterokaryon incompatibility domain-containing protein</fullName>
    </recommendedName>
</protein>
<feature type="domain" description="Heterokaryon incompatibility" evidence="1">
    <location>
        <begin position="269"/>
        <end position="424"/>
    </location>
</feature>
<dbReference type="AlphaFoldDB" id="A0A8H7W9F1"/>
<evidence type="ECO:0000313" key="2">
    <source>
        <dbReference type="EMBL" id="KAG4416024.1"/>
    </source>
</evidence>